<organism evidence="1 2">
    <name type="scientific">Labrys miyagiensis</name>
    <dbReference type="NCBI Taxonomy" id="346912"/>
    <lineage>
        <taxon>Bacteria</taxon>
        <taxon>Pseudomonadati</taxon>
        <taxon>Pseudomonadota</taxon>
        <taxon>Alphaproteobacteria</taxon>
        <taxon>Hyphomicrobiales</taxon>
        <taxon>Xanthobacteraceae</taxon>
        <taxon>Labrys</taxon>
    </lineage>
</organism>
<dbReference type="SUPFAM" id="SSF47413">
    <property type="entry name" value="lambda repressor-like DNA-binding domains"/>
    <property type="match status" value="1"/>
</dbReference>
<protein>
    <submittedName>
        <fullName evidence="1">Transcriptional regulator</fullName>
    </submittedName>
</protein>
<dbReference type="Pfam" id="PF21716">
    <property type="entry name" value="dnstrm_HI1420"/>
    <property type="match status" value="1"/>
</dbReference>
<reference evidence="2" key="1">
    <citation type="journal article" date="2019" name="Int. J. Syst. Evol. Microbiol.">
        <title>The Global Catalogue of Microorganisms (GCM) 10K type strain sequencing project: providing services to taxonomists for standard genome sequencing and annotation.</title>
        <authorList>
            <consortium name="The Broad Institute Genomics Platform"/>
            <consortium name="The Broad Institute Genome Sequencing Center for Infectious Disease"/>
            <person name="Wu L."/>
            <person name="Ma J."/>
        </authorList>
    </citation>
    <scope>NUCLEOTIDE SEQUENCE [LARGE SCALE GENOMIC DNA]</scope>
    <source>
        <strain evidence="2">NBRC 101365</strain>
    </source>
</reference>
<dbReference type="RefSeq" id="WP_284310420.1">
    <property type="nucleotide sequence ID" value="NZ_BSPC01000005.1"/>
</dbReference>
<dbReference type="InterPro" id="IPR014057">
    <property type="entry name" value="HI1420"/>
</dbReference>
<accession>A0ABQ6CFY8</accession>
<gene>
    <name evidence="1" type="ORF">GCM10007874_06240</name>
</gene>
<name>A0ABQ6CFY8_9HYPH</name>
<dbReference type="NCBIfam" id="TIGR02684">
    <property type="entry name" value="dnstrm_HI1420"/>
    <property type="match status" value="1"/>
</dbReference>
<proteinExistence type="predicted"/>
<comment type="caution">
    <text evidence="1">The sequence shown here is derived from an EMBL/GenBank/DDBJ whole genome shotgun (WGS) entry which is preliminary data.</text>
</comment>
<evidence type="ECO:0000313" key="2">
    <source>
        <dbReference type="Proteomes" id="UP001156882"/>
    </source>
</evidence>
<sequence>MALETLPFDAAPYLIDPKAQAELLTDALETGDAGYIANALGTIARARGMAQVAKDAGVTRASLYKALSSEGDPQLTTLLGVIKALGIKLTAQPISG</sequence>
<dbReference type="Proteomes" id="UP001156882">
    <property type="component" value="Unassembled WGS sequence"/>
</dbReference>
<evidence type="ECO:0000313" key="1">
    <source>
        <dbReference type="EMBL" id="GLS17609.1"/>
    </source>
</evidence>
<dbReference type="InterPro" id="IPR010982">
    <property type="entry name" value="Lambda_DNA-bd_dom_sf"/>
</dbReference>
<keyword evidence="2" id="KW-1185">Reference proteome</keyword>
<dbReference type="EMBL" id="BSPC01000005">
    <property type="protein sequence ID" value="GLS17609.1"/>
    <property type="molecule type" value="Genomic_DNA"/>
</dbReference>
<dbReference type="PANTHER" id="PTHR40275">
    <property type="entry name" value="SSL7038 PROTEIN"/>
    <property type="match status" value="1"/>
</dbReference>
<dbReference type="PANTHER" id="PTHR40275:SF1">
    <property type="entry name" value="SSL7038 PROTEIN"/>
    <property type="match status" value="1"/>
</dbReference>